<proteinExistence type="predicted"/>
<sequence>EDLHKDLNARWNHILIKGLDKEVRSELCKQYIPPQNCGNIRAPKLNPVIQHFLSDVNKKKEVFNENKQNQLSSCLSALGQALNKILSSREIQIPLDIAKPLGDAETANNQLEDRDNIEGSISLPSRIVECEEEQWARSGYETIASISKVPNIQLSGRLRLFYEKWADISNDNVVLSWILGYKIPFKDRPVQQYIPRSLRSINIDTEWELADYAFEKIINSFGTPEFDLFASVQNTKCPRFSSWKRDPDAEKIDAFTFSWKDINFYAFPPFSLIPKVLQKILSDRAQGIVVVPLFEP</sequence>
<name>A0A8S4QDR8_9NEOP</name>
<protein>
    <submittedName>
        <fullName evidence="1">Jg4303 protein</fullName>
    </submittedName>
</protein>
<keyword evidence="2" id="KW-1185">Reference proteome</keyword>
<dbReference type="EMBL" id="CAKXAJ010000401">
    <property type="protein sequence ID" value="CAH2207500.1"/>
    <property type="molecule type" value="Genomic_DNA"/>
</dbReference>
<dbReference type="PANTHER" id="PTHR34239:SF2">
    <property type="entry name" value="TRANSPOSABLE ELEMENT P TRANSPOSASE_THAP9 CONSERVED DOMAIN-CONTAINING PROTEIN"/>
    <property type="match status" value="1"/>
</dbReference>
<organism evidence="1 2">
    <name type="scientific">Pararge aegeria aegeria</name>
    <dbReference type="NCBI Taxonomy" id="348720"/>
    <lineage>
        <taxon>Eukaryota</taxon>
        <taxon>Metazoa</taxon>
        <taxon>Ecdysozoa</taxon>
        <taxon>Arthropoda</taxon>
        <taxon>Hexapoda</taxon>
        <taxon>Insecta</taxon>
        <taxon>Pterygota</taxon>
        <taxon>Neoptera</taxon>
        <taxon>Endopterygota</taxon>
        <taxon>Lepidoptera</taxon>
        <taxon>Glossata</taxon>
        <taxon>Ditrysia</taxon>
        <taxon>Papilionoidea</taxon>
        <taxon>Nymphalidae</taxon>
        <taxon>Satyrinae</taxon>
        <taxon>Satyrini</taxon>
        <taxon>Parargina</taxon>
        <taxon>Pararge</taxon>
    </lineage>
</organism>
<dbReference type="OrthoDB" id="2897838at2759"/>
<dbReference type="Proteomes" id="UP000838756">
    <property type="component" value="Unassembled WGS sequence"/>
</dbReference>
<evidence type="ECO:0000313" key="1">
    <source>
        <dbReference type="EMBL" id="CAH2207500.1"/>
    </source>
</evidence>
<feature type="non-terminal residue" evidence="1">
    <location>
        <position position="296"/>
    </location>
</feature>
<dbReference type="AlphaFoldDB" id="A0A8S4QDR8"/>
<evidence type="ECO:0000313" key="2">
    <source>
        <dbReference type="Proteomes" id="UP000838756"/>
    </source>
</evidence>
<reference evidence="1" key="1">
    <citation type="submission" date="2022-03" db="EMBL/GenBank/DDBJ databases">
        <authorList>
            <person name="Lindestad O."/>
        </authorList>
    </citation>
    <scope>NUCLEOTIDE SEQUENCE</scope>
</reference>
<comment type="caution">
    <text evidence="1">The sequence shown here is derived from an EMBL/GenBank/DDBJ whole genome shotgun (WGS) entry which is preliminary data.</text>
</comment>
<gene>
    <name evidence="1" type="primary">jg4303</name>
    <name evidence="1" type="ORF">PAEG_LOCUS121</name>
</gene>
<accession>A0A8S4QDR8</accession>
<dbReference type="PANTHER" id="PTHR34239">
    <property type="entry name" value="APPLE DOMAIN-CONTAINING PROTEIN"/>
    <property type="match status" value="1"/>
</dbReference>